<dbReference type="RefSeq" id="WP_096550099.1">
    <property type="nucleotide sequence ID" value="NZ_CP036528.1"/>
</dbReference>
<gene>
    <name evidence="1" type="ORF">DKZ56_03295</name>
</gene>
<protein>
    <submittedName>
        <fullName evidence="1">Uncharacterized protein</fullName>
    </submittedName>
</protein>
<dbReference type="AlphaFoldDB" id="A0A4P6USZ7"/>
<dbReference type="KEGG" id="uth:DKZ56_03295"/>
<dbReference type="EMBL" id="CP036528">
    <property type="protein sequence ID" value="QBK24978.1"/>
    <property type="molecule type" value="Genomic_DNA"/>
</dbReference>
<accession>A0A4P6USZ7</accession>
<keyword evidence="2" id="KW-1185">Reference proteome</keyword>
<name>A0A4P6USZ7_9BACL</name>
<evidence type="ECO:0000313" key="1">
    <source>
        <dbReference type="EMBL" id="QBK24978.1"/>
    </source>
</evidence>
<dbReference type="Proteomes" id="UP000291151">
    <property type="component" value="Chromosome"/>
</dbReference>
<proteinExistence type="predicted"/>
<evidence type="ECO:0000313" key="2">
    <source>
        <dbReference type="Proteomes" id="UP000291151"/>
    </source>
</evidence>
<organism evidence="1 2">
    <name type="scientific">Ureibacillus thermophilus</name>
    <dbReference type="NCBI Taxonomy" id="367743"/>
    <lineage>
        <taxon>Bacteria</taxon>
        <taxon>Bacillati</taxon>
        <taxon>Bacillota</taxon>
        <taxon>Bacilli</taxon>
        <taxon>Bacillales</taxon>
        <taxon>Caryophanaceae</taxon>
        <taxon>Ureibacillus</taxon>
    </lineage>
</organism>
<sequence length="124" mass="14330">MSDYEKQYFNTLLQIATERLVERAVQRSEGAEKALRLLRTDPYGNGIWLDKFINAFFEEFLLDNTAGSCFILQALSKRRYNLELLPQQALTVEEIIKKMAKEVFGELLKQKAEELLEQHVAFGG</sequence>
<reference evidence="1 2" key="1">
    <citation type="submission" date="2019-02" db="EMBL/GenBank/DDBJ databases">
        <title>Ureibacillus thermophilus.</title>
        <authorList>
            <person name="Sunny J.S."/>
            <person name="Natarajan A."/>
            <person name="Saleena L.M."/>
        </authorList>
    </citation>
    <scope>NUCLEOTIDE SEQUENCE [LARGE SCALE GENOMIC DNA]</scope>
    <source>
        <strain evidence="1 2">LM102</strain>
    </source>
</reference>